<dbReference type="PANTHER" id="PTHR11782:SF92">
    <property type="entry name" value="APYRASE 7"/>
    <property type="match status" value="1"/>
</dbReference>
<comment type="caution">
    <text evidence="4">The sequence shown here is derived from an EMBL/GenBank/DDBJ whole genome shotgun (WGS) entry which is preliminary data.</text>
</comment>
<evidence type="ECO:0008006" key="6">
    <source>
        <dbReference type="Google" id="ProtNLM"/>
    </source>
</evidence>
<reference evidence="4 5" key="1">
    <citation type="journal article" date="2006" name="Science">
        <title>The genome of black cottonwood, Populus trichocarpa (Torr. &amp; Gray).</title>
        <authorList>
            <person name="Tuskan G.A."/>
            <person name="Difazio S."/>
            <person name="Jansson S."/>
            <person name="Bohlmann J."/>
            <person name="Grigoriev I."/>
            <person name="Hellsten U."/>
            <person name="Putnam N."/>
            <person name="Ralph S."/>
            <person name="Rombauts S."/>
            <person name="Salamov A."/>
            <person name="Schein J."/>
            <person name="Sterck L."/>
            <person name="Aerts A."/>
            <person name="Bhalerao R.R."/>
            <person name="Bhalerao R.P."/>
            <person name="Blaudez D."/>
            <person name="Boerjan W."/>
            <person name="Brun A."/>
            <person name="Brunner A."/>
            <person name="Busov V."/>
            <person name="Campbell M."/>
            <person name="Carlson J."/>
            <person name="Chalot M."/>
            <person name="Chapman J."/>
            <person name="Chen G.L."/>
            <person name="Cooper D."/>
            <person name="Coutinho P.M."/>
            <person name="Couturier J."/>
            <person name="Covert S."/>
            <person name="Cronk Q."/>
            <person name="Cunningham R."/>
            <person name="Davis J."/>
            <person name="Degroeve S."/>
            <person name="Dejardin A."/>
            <person name="Depamphilis C."/>
            <person name="Detter J."/>
            <person name="Dirks B."/>
            <person name="Dubchak I."/>
            <person name="Duplessis S."/>
            <person name="Ehlting J."/>
            <person name="Ellis B."/>
            <person name="Gendler K."/>
            <person name="Goodstein D."/>
            <person name="Gribskov M."/>
            <person name="Grimwood J."/>
            <person name="Groover A."/>
            <person name="Gunter L."/>
            <person name="Hamberger B."/>
            <person name="Heinze B."/>
            <person name="Helariutta Y."/>
            <person name="Henrissat B."/>
            <person name="Holligan D."/>
            <person name="Holt R."/>
            <person name="Huang W."/>
            <person name="Islam-Faridi N."/>
            <person name="Jones S."/>
            <person name="Jones-Rhoades M."/>
            <person name="Jorgensen R."/>
            <person name="Joshi C."/>
            <person name="Kangasjarvi J."/>
            <person name="Karlsson J."/>
            <person name="Kelleher C."/>
            <person name="Kirkpatrick R."/>
            <person name="Kirst M."/>
            <person name="Kohler A."/>
            <person name="Kalluri U."/>
            <person name="Larimer F."/>
            <person name="Leebens-Mack J."/>
            <person name="Leple J.C."/>
            <person name="Locascio P."/>
            <person name="Lou Y."/>
            <person name="Lucas S."/>
            <person name="Martin F."/>
            <person name="Montanini B."/>
            <person name="Napoli C."/>
            <person name="Nelson D.R."/>
            <person name="Nelson C."/>
            <person name="Nieminen K."/>
            <person name="Nilsson O."/>
            <person name="Pereda V."/>
            <person name="Peter G."/>
            <person name="Philippe R."/>
            <person name="Pilate G."/>
            <person name="Poliakov A."/>
            <person name="Razumovskaya J."/>
            <person name="Richardson P."/>
            <person name="Rinaldi C."/>
            <person name="Ritland K."/>
            <person name="Rouze P."/>
            <person name="Ryaboy D."/>
            <person name="Schmutz J."/>
            <person name="Schrader J."/>
            <person name="Segerman B."/>
            <person name="Shin H."/>
            <person name="Siddiqui A."/>
            <person name="Sterky F."/>
            <person name="Terry A."/>
            <person name="Tsai C.J."/>
            <person name="Uberbacher E."/>
            <person name="Unneberg P."/>
            <person name="Vahala J."/>
            <person name="Wall K."/>
            <person name="Wessler S."/>
            <person name="Yang G."/>
            <person name="Yin T."/>
            <person name="Douglas C."/>
            <person name="Marra M."/>
            <person name="Sandberg G."/>
            <person name="Van de Peer Y."/>
            <person name="Rokhsar D."/>
        </authorList>
    </citation>
    <scope>NUCLEOTIDE SEQUENCE [LARGE SCALE GENOMIC DNA]</scope>
    <source>
        <strain evidence="5">cv. Nisqually</strain>
    </source>
</reference>
<name>A0A2K1XJU4_POPTR</name>
<dbReference type="GO" id="GO:0005524">
    <property type="term" value="F:ATP binding"/>
    <property type="evidence" value="ECO:0007669"/>
    <property type="project" value="UniProtKB-KW"/>
</dbReference>
<dbReference type="GO" id="GO:0016020">
    <property type="term" value="C:membrane"/>
    <property type="evidence" value="ECO:0000318"/>
    <property type="project" value="GO_Central"/>
</dbReference>
<dbReference type="ExpressionAtlas" id="A0A2K1XJU4">
    <property type="expression patterns" value="baseline and differential"/>
</dbReference>
<dbReference type="InterPro" id="IPR000407">
    <property type="entry name" value="GDA1_CD39_NTPase"/>
</dbReference>
<gene>
    <name evidence="4" type="ORF">POPTR_015G078801v4</name>
</gene>
<dbReference type="GO" id="GO:0017110">
    <property type="term" value="F:nucleoside diphosphate phosphatase activity"/>
    <property type="evidence" value="ECO:0000318"/>
    <property type="project" value="GO_Central"/>
</dbReference>
<keyword evidence="2" id="KW-0378">Hydrolase</keyword>
<dbReference type="GO" id="GO:0009134">
    <property type="term" value="P:nucleoside diphosphate catabolic process"/>
    <property type="evidence" value="ECO:0000318"/>
    <property type="project" value="GO_Central"/>
</dbReference>
<evidence type="ECO:0000313" key="5">
    <source>
        <dbReference type="Proteomes" id="UP000006729"/>
    </source>
</evidence>
<dbReference type="InParanoid" id="A0A2K1XJU4"/>
<keyword evidence="3" id="KW-0067">ATP-binding</keyword>
<proteinExistence type="inferred from homology"/>
<evidence type="ECO:0000256" key="1">
    <source>
        <dbReference type="ARBA" id="ARBA00009283"/>
    </source>
</evidence>
<dbReference type="Proteomes" id="UP000006729">
    <property type="component" value="Chromosome 15"/>
</dbReference>
<dbReference type="AlphaFoldDB" id="A0A2K1XJU4"/>
<sequence>MAASLSATSLSMISQRPKSPIRDFEDKNCCFWTRPSCYLKQRNIIRNVSGGTSRKGTTLVSALLSTISRTSASTIPAFNELIESLIIKVDLSESEAEASLDYLLDDASEAVIIAFLVLLRAKGETFEELSLVHLLLLQVGKYIPSVSPLKDCWIGKGNV</sequence>
<organism evidence="4 5">
    <name type="scientific">Populus trichocarpa</name>
    <name type="common">Western balsam poplar</name>
    <name type="synonym">Populus balsamifera subsp. trichocarpa</name>
    <dbReference type="NCBI Taxonomy" id="3694"/>
    <lineage>
        <taxon>Eukaryota</taxon>
        <taxon>Viridiplantae</taxon>
        <taxon>Streptophyta</taxon>
        <taxon>Embryophyta</taxon>
        <taxon>Tracheophyta</taxon>
        <taxon>Spermatophyta</taxon>
        <taxon>Magnoliopsida</taxon>
        <taxon>eudicotyledons</taxon>
        <taxon>Gunneridae</taxon>
        <taxon>Pentapetalae</taxon>
        <taxon>rosids</taxon>
        <taxon>fabids</taxon>
        <taxon>Malpighiales</taxon>
        <taxon>Salicaceae</taxon>
        <taxon>Saliceae</taxon>
        <taxon>Populus</taxon>
    </lineage>
</organism>
<dbReference type="PANTHER" id="PTHR11782">
    <property type="entry name" value="ADENOSINE/GUANOSINE DIPHOSPHATASE"/>
    <property type="match status" value="1"/>
</dbReference>
<evidence type="ECO:0000256" key="3">
    <source>
        <dbReference type="PIRSR" id="PIRSR600407-2"/>
    </source>
</evidence>
<evidence type="ECO:0000256" key="2">
    <source>
        <dbReference type="ARBA" id="ARBA00022801"/>
    </source>
</evidence>
<dbReference type="EMBL" id="CM009304">
    <property type="protein sequence ID" value="PNT01045.2"/>
    <property type="molecule type" value="Genomic_DNA"/>
</dbReference>
<evidence type="ECO:0000313" key="4">
    <source>
        <dbReference type="EMBL" id="PNT01045.2"/>
    </source>
</evidence>
<keyword evidence="3" id="KW-0547">Nucleotide-binding</keyword>
<dbReference type="Pfam" id="PF01150">
    <property type="entry name" value="GDA1_CD39"/>
    <property type="match status" value="1"/>
</dbReference>
<keyword evidence="5" id="KW-1185">Reference proteome</keyword>
<dbReference type="Gene3D" id="3.30.420.40">
    <property type="match status" value="1"/>
</dbReference>
<comment type="similarity">
    <text evidence="1">Belongs to the GDA1/CD39 NTPase family.</text>
</comment>
<dbReference type="Gene3D" id="3.30.420.150">
    <property type="entry name" value="Exopolyphosphatase. Domain 2"/>
    <property type="match status" value="1"/>
</dbReference>
<accession>A0A2K1XJU4</accession>
<protein>
    <recommendedName>
        <fullName evidence="6">Apyrase</fullName>
    </recommendedName>
</protein>